<dbReference type="EMBL" id="CP018867">
    <property type="protein sequence ID" value="AUI71242.1"/>
    <property type="molecule type" value="Genomic_DNA"/>
</dbReference>
<gene>
    <name evidence="2" type="ORF">LA20249_03090</name>
</gene>
<feature type="transmembrane region" description="Helical" evidence="1">
    <location>
        <begin position="267"/>
        <end position="286"/>
    </location>
</feature>
<dbReference type="AlphaFoldDB" id="A0A2K9HPG0"/>
<proteinExistence type="predicted"/>
<keyword evidence="3" id="KW-1185">Reference proteome</keyword>
<feature type="transmembrane region" description="Helical" evidence="1">
    <location>
        <begin position="298"/>
        <end position="320"/>
    </location>
</feature>
<evidence type="ECO:0000313" key="3">
    <source>
        <dbReference type="Proteomes" id="UP000234653"/>
    </source>
</evidence>
<keyword evidence="1" id="KW-0812">Transmembrane</keyword>
<organism evidence="2 3">
    <name type="scientific">Companilactobacillus alimentarius DSM 20249</name>
    <dbReference type="NCBI Taxonomy" id="1423720"/>
    <lineage>
        <taxon>Bacteria</taxon>
        <taxon>Bacillati</taxon>
        <taxon>Bacillota</taxon>
        <taxon>Bacilli</taxon>
        <taxon>Lactobacillales</taxon>
        <taxon>Lactobacillaceae</taxon>
        <taxon>Companilactobacillus</taxon>
    </lineage>
</organism>
<accession>A0A2K9HPG0</accession>
<evidence type="ECO:0000313" key="2">
    <source>
        <dbReference type="EMBL" id="AUI71242.1"/>
    </source>
</evidence>
<keyword evidence="1" id="KW-0472">Membrane</keyword>
<dbReference type="Proteomes" id="UP000234653">
    <property type="component" value="Chromosome"/>
</dbReference>
<keyword evidence="1" id="KW-1133">Transmembrane helix</keyword>
<protein>
    <recommendedName>
        <fullName evidence="4">MacB-like periplasmic core domain-containing protein</fullName>
    </recommendedName>
</protein>
<dbReference type="OrthoDB" id="2329651at2"/>
<dbReference type="RefSeq" id="WP_057739701.1">
    <property type="nucleotide sequence ID" value="NZ_AZDQ01000043.1"/>
</dbReference>
<feature type="transmembrane region" description="Helical" evidence="1">
    <location>
        <begin position="223"/>
        <end position="246"/>
    </location>
</feature>
<dbReference type="KEGG" id="lali:LA20249_03090"/>
<evidence type="ECO:0008006" key="4">
    <source>
        <dbReference type="Google" id="ProtNLM"/>
    </source>
</evidence>
<dbReference type="STRING" id="1423720.FC67_GL001895"/>
<reference evidence="2 3" key="1">
    <citation type="submission" date="2016-12" db="EMBL/GenBank/DDBJ databases">
        <title>The whole genome sequencing and assembly of Lactobacillus alimentarius DSM 20249T strain.</title>
        <authorList>
            <person name="Lee Y.-J."/>
            <person name="Yi H."/>
            <person name="Bahn Y.-S."/>
            <person name="Kim J.F."/>
            <person name="Lee D.-W."/>
        </authorList>
    </citation>
    <scope>NUCLEOTIDE SEQUENCE [LARGE SCALE GENOMIC DNA]</scope>
    <source>
        <strain evidence="2 3">DSM 20249</strain>
    </source>
</reference>
<name>A0A2K9HPG0_9LACO</name>
<evidence type="ECO:0000256" key="1">
    <source>
        <dbReference type="SAM" id="Phobius"/>
    </source>
</evidence>
<sequence length="325" mass="36749">MKKVISSIVIFLIVMLAGVAISKSDSIKYNNTMNRLGMSEQALVLHTKSKKNLKTAVSNLSETKKLSSYQIIFFEKSNSDLGYIYSHKKVNKLPITSGRYFSQDDFISQIPFAVQGKTSQLEAYKPQEQAYIKMNDRYISVIGNIGFDGADILNSQTLISLSPNQPKSKYHLNQVTTVIDGDAVNNKDSLVKIKKVLHVSSTHRYVPQTDDFTNAETSNNGEMYLVGIVLLFILLVIIDFYILVPLKFDLSHSHLTGDLKNNYRNGLMVRYLIYTLIPFIVGYLLVNWKIAIISYSTFNMFILVSVLITILVGMSQIIFVKKRSE</sequence>